<keyword evidence="3" id="KW-1185">Reference proteome</keyword>
<dbReference type="RefSeq" id="WP_076379099.1">
    <property type="nucleotide sequence ID" value="NZ_AP017422.1"/>
</dbReference>
<dbReference type="EMBL" id="FTOR01000003">
    <property type="protein sequence ID" value="SIT07096.1"/>
    <property type="molecule type" value="Genomic_DNA"/>
</dbReference>
<protein>
    <submittedName>
        <fullName evidence="2">Tellurite resistance protein TerB</fullName>
    </submittedName>
</protein>
<dbReference type="InterPro" id="IPR007791">
    <property type="entry name" value="DjlA_N"/>
</dbReference>
<dbReference type="Gene3D" id="1.10.3680.10">
    <property type="entry name" value="TerB-like"/>
    <property type="match status" value="1"/>
</dbReference>
<sequence>MGLLSNIFKKQPAQPVNYTPLNVQDAWVGIITAMGRVDGSLSDVEIDNLARSLVMSSIFDGHDIVDYINKAATFQNTNGSQQVIDDCVPHIPQHDRATLLCIVTEVVLADGQIDANEKELLIYLAGKLGIEPALFQQILEVYLIRNKYSKVIFD</sequence>
<dbReference type="InterPro" id="IPR029024">
    <property type="entry name" value="TerB-like"/>
</dbReference>
<reference evidence="3" key="1">
    <citation type="submission" date="2017-01" db="EMBL/GenBank/DDBJ databases">
        <authorList>
            <person name="Varghese N."/>
            <person name="Submissions S."/>
        </authorList>
    </citation>
    <scope>NUCLEOTIDE SEQUENCE [LARGE SCALE GENOMIC DNA]</scope>
    <source>
        <strain evidence="3">DSM 21054</strain>
    </source>
</reference>
<dbReference type="Proteomes" id="UP000186917">
    <property type="component" value="Unassembled WGS sequence"/>
</dbReference>
<proteinExistence type="predicted"/>
<name>A0A173MK27_9BACT</name>
<organism evidence="2 3">
    <name type="scientific">Filimonas lacunae</name>
    <dbReference type="NCBI Taxonomy" id="477680"/>
    <lineage>
        <taxon>Bacteria</taxon>
        <taxon>Pseudomonadati</taxon>
        <taxon>Bacteroidota</taxon>
        <taxon>Chitinophagia</taxon>
        <taxon>Chitinophagales</taxon>
        <taxon>Chitinophagaceae</taxon>
        <taxon>Filimonas</taxon>
    </lineage>
</organism>
<gene>
    <name evidence="2" type="ORF">SAMN05421788_103298</name>
</gene>
<dbReference type="STRING" id="477680.SAMN05421788_103298"/>
<feature type="domain" description="Co-chaperone DjlA N-terminal" evidence="1">
    <location>
        <begin position="26"/>
        <end position="138"/>
    </location>
</feature>
<evidence type="ECO:0000259" key="1">
    <source>
        <dbReference type="Pfam" id="PF05099"/>
    </source>
</evidence>
<accession>A0A173MK27</accession>
<dbReference type="KEGG" id="fln:FLA_3986"/>
<dbReference type="AlphaFoldDB" id="A0A173MK27"/>
<dbReference type="OrthoDB" id="893626at2"/>
<dbReference type="Pfam" id="PF05099">
    <property type="entry name" value="TerB"/>
    <property type="match status" value="1"/>
</dbReference>
<evidence type="ECO:0000313" key="3">
    <source>
        <dbReference type="Proteomes" id="UP000186917"/>
    </source>
</evidence>
<evidence type="ECO:0000313" key="2">
    <source>
        <dbReference type="EMBL" id="SIT07096.1"/>
    </source>
</evidence>
<dbReference type="SUPFAM" id="SSF158682">
    <property type="entry name" value="TerB-like"/>
    <property type="match status" value="1"/>
</dbReference>
<dbReference type="CDD" id="cd07176">
    <property type="entry name" value="terB"/>
    <property type="match status" value="1"/>
</dbReference>